<dbReference type="EMBL" id="OMOD01000046">
    <property type="protein sequence ID" value="SPF35133.1"/>
    <property type="molecule type" value="Genomic_DNA"/>
</dbReference>
<dbReference type="SMART" id="SM01359">
    <property type="entry name" value="A2M_N_2"/>
    <property type="match status" value="1"/>
</dbReference>
<dbReference type="Pfam" id="PF00207">
    <property type="entry name" value="A2M"/>
    <property type="match status" value="1"/>
</dbReference>
<evidence type="ECO:0000256" key="3">
    <source>
        <dbReference type="ARBA" id="ARBA00022966"/>
    </source>
</evidence>
<reference evidence="9" key="1">
    <citation type="submission" date="2018-02" db="EMBL/GenBank/DDBJ databases">
        <authorList>
            <person name="Hausmann B."/>
        </authorList>
    </citation>
    <scope>NUCLEOTIDE SEQUENCE [LARGE SCALE GENOMIC DNA]</scope>
    <source>
        <strain evidence="9">Peat soil MAG SbA1</strain>
    </source>
</reference>
<dbReference type="Gene3D" id="2.60.40.1930">
    <property type="match status" value="3"/>
</dbReference>
<dbReference type="InterPro" id="IPR047565">
    <property type="entry name" value="Alpha-macroglob_thiol-ester_cl"/>
</dbReference>
<dbReference type="Pfam" id="PF07677">
    <property type="entry name" value="A2M_recep"/>
    <property type="match status" value="1"/>
</dbReference>
<evidence type="ECO:0000313" key="9">
    <source>
        <dbReference type="Proteomes" id="UP000238701"/>
    </source>
</evidence>
<dbReference type="Gene3D" id="1.50.10.20">
    <property type="match status" value="1"/>
</dbReference>
<evidence type="ECO:0000259" key="5">
    <source>
        <dbReference type="SMART" id="SM01359"/>
    </source>
</evidence>
<evidence type="ECO:0000259" key="7">
    <source>
        <dbReference type="SMART" id="SM01361"/>
    </source>
</evidence>
<dbReference type="InterPro" id="IPR001599">
    <property type="entry name" value="Macroglobln_a2"/>
</dbReference>
<dbReference type="SMART" id="SM01419">
    <property type="entry name" value="Thiol-ester_cl"/>
    <property type="match status" value="1"/>
</dbReference>
<dbReference type="InterPro" id="IPR011625">
    <property type="entry name" value="A2M_N_BRD"/>
</dbReference>
<keyword evidence="4" id="KW-1015">Disulfide bond</keyword>
<dbReference type="PANTHER" id="PTHR11412:SF136">
    <property type="entry name" value="CD109 ANTIGEN"/>
    <property type="match status" value="1"/>
</dbReference>
<dbReference type="GO" id="GO:0004866">
    <property type="term" value="F:endopeptidase inhibitor activity"/>
    <property type="evidence" value="ECO:0007669"/>
    <property type="project" value="InterPro"/>
</dbReference>
<dbReference type="PANTHER" id="PTHR11412">
    <property type="entry name" value="MACROGLOBULIN / COMPLEMENT"/>
    <property type="match status" value="1"/>
</dbReference>
<evidence type="ECO:0000256" key="2">
    <source>
        <dbReference type="ARBA" id="ARBA00022729"/>
    </source>
</evidence>
<dbReference type="InterPro" id="IPR008930">
    <property type="entry name" value="Terpenoid_cyclase/PrenylTrfase"/>
</dbReference>
<dbReference type="GO" id="GO:0005615">
    <property type="term" value="C:extracellular space"/>
    <property type="evidence" value="ECO:0007669"/>
    <property type="project" value="InterPro"/>
</dbReference>
<dbReference type="InterPro" id="IPR011626">
    <property type="entry name" value="Alpha-macroglobulin_TED"/>
</dbReference>
<proteinExistence type="inferred from homology"/>
<feature type="domain" description="Alpha-macroglobulin receptor-binding" evidence="7">
    <location>
        <begin position="1664"/>
        <end position="1756"/>
    </location>
</feature>
<dbReference type="Gene3D" id="2.60.40.690">
    <property type="entry name" value="Alpha-macroglobulin, receptor-binding domain"/>
    <property type="match status" value="1"/>
</dbReference>
<feature type="domain" description="Alpha-2-macroglobulin" evidence="6">
    <location>
        <begin position="1068"/>
        <end position="1157"/>
    </location>
</feature>
<dbReference type="Gene3D" id="2.60.40.10">
    <property type="entry name" value="Immunoglobulins"/>
    <property type="match status" value="2"/>
</dbReference>
<evidence type="ECO:0000256" key="1">
    <source>
        <dbReference type="ARBA" id="ARBA00010556"/>
    </source>
</evidence>
<dbReference type="Gene3D" id="6.20.50.160">
    <property type="match status" value="1"/>
</dbReference>
<feature type="domain" description="Alpha-2-macroglobulin bait region" evidence="5">
    <location>
        <begin position="561"/>
        <end position="701"/>
    </location>
</feature>
<dbReference type="Pfam" id="PF07678">
    <property type="entry name" value="TED_complement"/>
    <property type="match status" value="1"/>
</dbReference>
<dbReference type="Gene3D" id="2.60.40.1940">
    <property type="match status" value="1"/>
</dbReference>
<dbReference type="Gene3D" id="2.60.40.1120">
    <property type="entry name" value="Carboxypeptidase-like, regulatory domain"/>
    <property type="match status" value="1"/>
</dbReference>
<organism evidence="8 9">
    <name type="scientific">Candidatus Sulfotelmatobacter kueseliae</name>
    <dbReference type="NCBI Taxonomy" id="2042962"/>
    <lineage>
        <taxon>Bacteria</taxon>
        <taxon>Pseudomonadati</taxon>
        <taxon>Acidobacteriota</taxon>
        <taxon>Terriglobia</taxon>
        <taxon>Terriglobales</taxon>
        <taxon>Candidatus Korobacteraceae</taxon>
        <taxon>Candidatus Sulfotelmatobacter</taxon>
    </lineage>
</organism>
<keyword evidence="3" id="KW-0882">Thioester bond</keyword>
<dbReference type="InterPro" id="IPR036595">
    <property type="entry name" value="A-macroglobulin_rcpt-bd_sf"/>
</dbReference>
<keyword evidence="2" id="KW-0732">Signal</keyword>
<dbReference type="Pfam" id="PF07703">
    <property type="entry name" value="A2M_BRD"/>
    <property type="match status" value="1"/>
</dbReference>
<dbReference type="Pfam" id="PF13620">
    <property type="entry name" value="CarboxypepD_reg"/>
    <property type="match status" value="1"/>
</dbReference>
<dbReference type="InterPro" id="IPR050473">
    <property type="entry name" value="A2M/Complement_sys"/>
</dbReference>
<evidence type="ECO:0000259" key="6">
    <source>
        <dbReference type="SMART" id="SM01360"/>
    </source>
</evidence>
<dbReference type="InterPro" id="IPR013783">
    <property type="entry name" value="Ig-like_fold"/>
</dbReference>
<sequence length="1765" mass="192484">MEDRIGPGNAVRYCVLFIAVALIVAMLLVHPSQTVSGASGAMATYSHGTLHVTIPYRDAHPGTGQFTIEVVDPEEKVFGRSQHNAEIVSNRGSWREEIKLDEPLALDDLVWHRVRYRFDYSNSNERALEGAESISQILRTPVVHILGQQSYLSGGQAAVRVIVTDSHDEIIGGAGSVSIELLNPDQKARLLYTGRLNRRGTTEAQFRFPSNLVGSYQLHYIVDTAIGSTELTQQVKLEDKASILLTTEKPIYQPEQTIHARALVLDRANHQAVAGRQFTFELEDSRGNKVFKKATQTDKFGVSSAEFALADEVNLGTYHLRALMGDAEAPSSTAEIALNVERYVLPKFKVAIDLSGSGNQAKHGYRPGDHVTGTVHANYFFGKPVDDAEIIVKGSVMDVAIFEVGPVHGKTDHDGAYHFDLLLPEYFAGRPLSQNAARVLVEATVRDSAGHAETRGEPITVTEAPLLITAVPEGGTLIPNLENEVFVLVSYPDGTPARTELKVHAPGGVDQRASTDEGGVAEVRISAGDKAATLDIEARDTEGNVANSTVQLQTRTGDDQILLRTERAVYRAGDRIQLKLFSTKERGTAYIDVVKEGQTILTRDLDLEDGHAELTLAATPQMAGTLDLNAYLFGRDARPVGDHRLVFVQPADELKIETTTDAAEYKPGGEARIRFRVTNAHGEGVQAALGLQVVDEAVFALAEKQPGFAKVFFYLEQEVMKPRYEIHSIGMPDIVEPMNDSQIEQKNRAARALFSATELVGSNQFETEFGRTVPMTKYAEYAARYQSRFQTQVHQLAEDLNRAYQQNPEGGDLARVFARVAKAGGSDLRDPWGTELRLEPAGWARKKMYVVRSAGADQQFNTADDMAAYLEVRTGNVASRSESGTIALTIEHDRGPFNGMAEIAGSVTDPSGAAVASAIVSVRETSNRKLRTTKTNAAGQFSLAALTAGNYEVQVSAPGFRSASQKVTVQARDRAVLSATLSVGDVTEAVEVEAVGVVGGVPGGVAGGQMGGVIGGVVNGDMRMMAPVAMPMRVAKELAANSATLIADKKQSSEAPAAHVRSYFPEALYINPEIITDDEGRASIVIPLADSITTWRMAMLASTTHGALGSSTSSIKVFQDFFVDLDLPVTLTQGDRVSLPVAVYNYSSARGEVNLKLQADDWFSLVDDVAEKTVSVDSARVAGSQFTLEARRIGKFKLTLSAQMHGEANRADIVVREIEVIPNGREQSLVFNGRLENEVQHELNFPADSIPDASKIFVRLYPGPLSQVIEGMDSLLRMPYGCFEQTSSSTYPNVLALDYMKRTHKLTPEVHAKAEGYIANGYQRLLTFEVPGGGFSWFGSVPANKILTAYGLMEFYDMSQVYDVDPKLIARTQQWLAAQQQPDGNWKPDASFINEGATNRYNNDEVRIAAYIAWSLENTGYQGPAVENARRFIEKHMSAKLDTYTLAVLANFAADYGKDRDFTLQAMELLLDAHTEKGEQAWWSAEETSVYATGTSASVETTGLAVQALLKWGQASGVARKALTYLASKKDASGTWGTTQATIMALRALLLATEKGTADVRGTLEVLLNGKPVEKLVLTPENNDLLHQFVFKEIDSKSGTTVGIRFDGKGGLAYQVVGSYFLPWSQKPESEPLSIDVAYDRTHLAQDDIATATATIKNNLPKSANMVMVDLGIPPGFDLLSEDLQTYLDKSAGQKSGRLEKFNMTATQAILYFDSIAAGDTVVLRFRLHAKYPIRARTFQSRVYEYYDPDVNSASPPVQMEVRKR</sequence>
<dbReference type="InterPro" id="IPR002890">
    <property type="entry name" value="MG2"/>
</dbReference>
<name>A0A2U3K662_9BACT</name>
<dbReference type="Gene3D" id="2.20.130.20">
    <property type="match status" value="1"/>
</dbReference>
<accession>A0A2U3K662</accession>
<comment type="similarity">
    <text evidence="1">Belongs to the protease inhibitor I39 (alpha-2-macroglobulin) family. Bacterial alpha-2-macroglobulin subfamily.</text>
</comment>
<protein>
    <submittedName>
        <fullName evidence="8">Alpha-2-macroglobulin domain protein</fullName>
    </submittedName>
</protein>
<dbReference type="CDD" id="cd02891">
    <property type="entry name" value="A2M_like"/>
    <property type="match status" value="1"/>
</dbReference>
<dbReference type="SUPFAM" id="SSF49464">
    <property type="entry name" value="Carboxypeptidase regulatory domain-like"/>
    <property type="match status" value="1"/>
</dbReference>
<evidence type="ECO:0000313" key="8">
    <source>
        <dbReference type="EMBL" id="SPF35133.1"/>
    </source>
</evidence>
<dbReference type="SUPFAM" id="SSF48239">
    <property type="entry name" value="Terpenoid cyclases/Protein prenyltransferases"/>
    <property type="match status" value="1"/>
</dbReference>
<dbReference type="Pfam" id="PF01835">
    <property type="entry name" value="MG2"/>
    <property type="match status" value="1"/>
</dbReference>
<dbReference type="InterPro" id="IPR008969">
    <property type="entry name" value="CarboxyPept-like_regulatory"/>
</dbReference>
<dbReference type="SMART" id="SM01360">
    <property type="entry name" value="A2M"/>
    <property type="match status" value="1"/>
</dbReference>
<dbReference type="Proteomes" id="UP000238701">
    <property type="component" value="Unassembled WGS sequence"/>
</dbReference>
<evidence type="ECO:0000256" key="4">
    <source>
        <dbReference type="ARBA" id="ARBA00023157"/>
    </source>
</evidence>
<dbReference type="SMART" id="SM01361">
    <property type="entry name" value="A2M_recep"/>
    <property type="match status" value="1"/>
</dbReference>
<dbReference type="OrthoDB" id="97821at2"/>
<dbReference type="InterPro" id="IPR009048">
    <property type="entry name" value="A-macroglobulin_rcpt-bd"/>
</dbReference>
<gene>
    <name evidence="8" type="ORF">SBA1_140023</name>
</gene>
<dbReference type="SUPFAM" id="SSF49410">
    <property type="entry name" value="Alpha-macroglobulin receptor domain"/>
    <property type="match status" value="1"/>
</dbReference>